<protein>
    <submittedName>
        <fullName evidence="1">Uncharacterized protein</fullName>
    </submittedName>
</protein>
<dbReference type="Proteomes" id="UP000236664">
    <property type="component" value="Unassembled WGS sequence"/>
</dbReference>
<proteinExistence type="predicted"/>
<gene>
    <name evidence="1" type="ORF">FNYG_11524</name>
</gene>
<dbReference type="EMBL" id="MTQA01000178">
    <property type="protein sequence ID" value="PNP75155.1"/>
    <property type="molecule type" value="Genomic_DNA"/>
</dbReference>
<evidence type="ECO:0000313" key="2">
    <source>
        <dbReference type="Proteomes" id="UP000236664"/>
    </source>
</evidence>
<dbReference type="OrthoDB" id="5055660at2759"/>
<comment type="caution">
    <text evidence="1">The sequence shown here is derived from an EMBL/GenBank/DDBJ whole genome shotgun (WGS) entry which is preliminary data.</text>
</comment>
<organism evidence="1 2">
    <name type="scientific">Gibberella nygamai</name>
    <name type="common">Bean root rot disease fungus</name>
    <name type="synonym">Fusarium nygamai</name>
    <dbReference type="NCBI Taxonomy" id="42673"/>
    <lineage>
        <taxon>Eukaryota</taxon>
        <taxon>Fungi</taxon>
        <taxon>Dikarya</taxon>
        <taxon>Ascomycota</taxon>
        <taxon>Pezizomycotina</taxon>
        <taxon>Sordariomycetes</taxon>
        <taxon>Hypocreomycetidae</taxon>
        <taxon>Hypocreales</taxon>
        <taxon>Nectriaceae</taxon>
        <taxon>Fusarium</taxon>
        <taxon>Fusarium fujikuroi species complex</taxon>
    </lineage>
</organism>
<sequence>MITAKDKPKSVAFRHRNTRFPVKADPAKLLERQIILFAKSFPGDKLPERLEAAVEKAKLQQPNWERYANRGEEWPSAWDMNEGDALSDAITQVLNAPLRDSVAIEWLGRRRAAINKDLDRDNEDEKVH</sequence>
<reference evidence="1 2" key="1">
    <citation type="submission" date="2017-06" db="EMBL/GenBank/DDBJ databases">
        <title>Genome of Fusarium nygamai isolate CS10214.</title>
        <authorList>
            <person name="Gardiner D.M."/>
            <person name="Obanor F."/>
            <person name="Kazan K."/>
        </authorList>
    </citation>
    <scope>NUCLEOTIDE SEQUENCE [LARGE SCALE GENOMIC DNA]</scope>
    <source>
        <strain evidence="1 2">CS10214</strain>
    </source>
</reference>
<keyword evidence="2" id="KW-1185">Reference proteome</keyword>
<evidence type="ECO:0000313" key="1">
    <source>
        <dbReference type="EMBL" id="PNP75155.1"/>
    </source>
</evidence>
<name>A0A2K0VYQ7_GIBNY</name>
<dbReference type="AlphaFoldDB" id="A0A2K0VYQ7"/>
<accession>A0A2K0VYQ7</accession>